<evidence type="ECO:0000256" key="1">
    <source>
        <dbReference type="SAM" id="MobiDB-lite"/>
    </source>
</evidence>
<dbReference type="Proteomes" id="UP000054560">
    <property type="component" value="Unassembled WGS sequence"/>
</dbReference>
<proteinExistence type="predicted"/>
<dbReference type="AlphaFoldDB" id="A0A0L0FBU1"/>
<evidence type="ECO:0000313" key="2">
    <source>
        <dbReference type="EMBL" id="KNC74189.1"/>
    </source>
</evidence>
<dbReference type="EMBL" id="KQ244667">
    <property type="protein sequence ID" value="KNC74189.1"/>
    <property type="molecule type" value="Genomic_DNA"/>
</dbReference>
<sequence>MLAQAADEKVVSESFQLDFSPITVQPATDPRLGTLQAPNIVLPDNRQQVDTSKRARDREDSAFKRPRRWGVQLQRNAIADTGDRFFIHPSHPSRVPTNGTAAWWPNTRRTIRPVVGVEPTFQQSMLKPNASSIPQLLADY</sequence>
<gene>
    <name evidence="2" type="ORF">SARC_13258</name>
</gene>
<evidence type="ECO:0000313" key="3">
    <source>
        <dbReference type="Proteomes" id="UP000054560"/>
    </source>
</evidence>
<protein>
    <submittedName>
        <fullName evidence="2">Uncharacterized protein</fullName>
    </submittedName>
</protein>
<name>A0A0L0FBU1_9EUKA</name>
<keyword evidence="3" id="KW-1185">Reference proteome</keyword>
<feature type="region of interest" description="Disordered" evidence="1">
    <location>
        <begin position="43"/>
        <end position="65"/>
    </location>
</feature>
<dbReference type="GeneID" id="25913762"/>
<dbReference type="RefSeq" id="XP_014148091.1">
    <property type="nucleotide sequence ID" value="XM_014292616.1"/>
</dbReference>
<organism evidence="2 3">
    <name type="scientific">Sphaeroforma arctica JP610</name>
    <dbReference type="NCBI Taxonomy" id="667725"/>
    <lineage>
        <taxon>Eukaryota</taxon>
        <taxon>Ichthyosporea</taxon>
        <taxon>Ichthyophonida</taxon>
        <taxon>Sphaeroforma</taxon>
    </lineage>
</organism>
<accession>A0A0L0FBU1</accession>
<reference evidence="2 3" key="1">
    <citation type="submission" date="2011-02" db="EMBL/GenBank/DDBJ databases">
        <title>The Genome Sequence of Sphaeroforma arctica JP610.</title>
        <authorList>
            <consortium name="The Broad Institute Genome Sequencing Platform"/>
            <person name="Russ C."/>
            <person name="Cuomo C."/>
            <person name="Young S.K."/>
            <person name="Zeng Q."/>
            <person name="Gargeya S."/>
            <person name="Alvarado L."/>
            <person name="Berlin A."/>
            <person name="Chapman S.B."/>
            <person name="Chen Z."/>
            <person name="Freedman E."/>
            <person name="Gellesch M."/>
            <person name="Goldberg J."/>
            <person name="Griggs A."/>
            <person name="Gujja S."/>
            <person name="Heilman E."/>
            <person name="Heiman D."/>
            <person name="Howarth C."/>
            <person name="Mehta T."/>
            <person name="Neiman D."/>
            <person name="Pearson M."/>
            <person name="Roberts A."/>
            <person name="Saif S."/>
            <person name="Shea T."/>
            <person name="Shenoy N."/>
            <person name="Sisk P."/>
            <person name="Stolte C."/>
            <person name="Sykes S."/>
            <person name="White J."/>
            <person name="Yandava C."/>
            <person name="Burger G."/>
            <person name="Gray M.W."/>
            <person name="Holland P.W.H."/>
            <person name="King N."/>
            <person name="Lang F.B.F."/>
            <person name="Roger A.J."/>
            <person name="Ruiz-Trillo I."/>
            <person name="Haas B."/>
            <person name="Nusbaum C."/>
            <person name="Birren B."/>
        </authorList>
    </citation>
    <scope>NUCLEOTIDE SEQUENCE [LARGE SCALE GENOMIC DNA]</scope>
    <source>
        <strain evidence="2 3">JP610</strain>
    </source>
</reference>
<feature type="compositionally biased region" description="Basic and acidic residues" evidence="1">
    <location>
        <begin position="51"/>
        <end position="63"/>
    </location>
</feature>